<feature type="transmembrane region" description="Helical" evidence="3">
    <location>
        <begin position="65"/>
        <end position="86"/>
    </location>
</feature>
<organism evidence="5 6">
    <name type="scientific">Chenggangzhangella methanolivorans</name>
    <dbReference type="NCBI Taxonomy" id="1437009"/>
    <lineage>
        <taxon>Bacteria</taxon>
        <taxon>Pseudomonadati</taxon>
        <taxon>Pseudomonadota</taxon>
        <taxon>Alphaproteobacteria</taxon>
        <taxon>Hyphomicrobiales</taxon>
        <taxon>Methylopilaceae</taxon>
        <taxon>Chenggangzhangella</taxon>
    </lineage>
</organism>
<feature type="transmembrane region" description="Helical" evidence="3">
    <location>
        <begin position="160"/>
        <end position="186"/>
    </location>
</feature>
<dbReference type="PANTHER" id="PTHR45138:SF9">
    <property type="entry name" value="DIGUANYLATE CYCLASE DGCM-RELATED"/>
    <property type="match status" value="1"/>
</dbReference>
<feature type="domain" description="GGDEF" evidence="4">
    <location>
        <begin position="249"/>
        <end position="376"/>
    </location>
</feature>
<dbReference type="Pfam" id="PF00990">
    <property type="entry name" value="GGDEF"/>
    <property type="match status" value="1"/>
</dbReference>
<gene>
    <name evidence="5" type="ORF">K6K41_09735</name>
</gene>
<dbReference type="PROSITE" id="PS50887">
    <property type="entry name" value="GGDEF"/>
    <property type="match status" value="1"/>
</dbReference>
<evidence type="ECO:0000259" key="4">
    <source>
        <dbReference type="PROSITE" id="PS50887"/>
    </source>
</evidence>
<evidence type="ECO:0000256" key="3">
    <source>
        <dbReference type="SAM" id="Phobius"/>
    </source>
</evidence>
<feature type="transmembrane region" description="Helical" evidence="3">
    <location>
        <begin position="128"/>
        <end position="148"/>
    </location>
</feature>
<dbReference type="SUPFAM" id="SSF55073">
    <property type="entry name" value="Nucleotide cyclase"/>
    <property type="match status" value="1"/>
</dbReference>
<evidence type="ECO:0000256" key="2">
    <source>
        <dbReference type="ARBA" id="ARBA00034247"/>
    </source>
</evidence>
<keyword evidence="3" id="KW-1133">Transmembrane helix</keyword>
<dbReference type="InterPro" id="IPR043128">
    <property type="entry name" value="Rev_trsase/Diguanyl_cyclase"/>
</dbReference>
<dbReference type="CDD" id="cd01949">
    <property type="entry name" value="GGDEF"/>
    <property type="match status" value="1"/>
</dbReference>
<dbReference type="GO" id="GO:0052621">
    <property type="term" value="F:diguanylate cyclase activity"/>
    <property type="evidence" value="ECO:0007669"/>
    <property type="project" value="UniProtKB-EC"/>
</dbReference>
<feature type="transmembrane region" description="Helical" evidence="3">
    <location>
        <begin position="39"/>
        <end position="59"/>
    </location>
</feature>
<reference evidence="5" key="1">
    <citation type="submission" date="2021-08" db="EMBL/GenBank/DDBJ databases">
        <authorList>
            <person name="Zhang H."/>
            <person name="Xu M."/>
            <person name="Yu Z."/>
            <person name="Yang L."/>
            <person name="Cai Y."/>
        </authorList>
    </citation>
    <scope>NUCLEOTIDE SEQUENCE</scope>
    <source>
        <strain evidence="5">CHL1</strain>
    </source>
</reference>
<dbReference type="GO" id="GO:1902201">
    <property type="term" value="P:negative regulation of bacterial-type flagellum-dependent cell motility"/>
    <property type="evidence" value="ECO:0007669"/>
    <property type="project" value="TreeGrafter"/>
</dbReference>
<feature type="transmembrane region" description="Helical" evidence="3">
    <location>
        <begin position="198"/>
        <end position="216"/>
    </location>
</feature>
<keyword evidence="3" id="KW-0812">Transmembrane</keyword>
<accession>A0A9E6RBD7</accession>
<dbReference type="Gene3D" id="3.30.70.270">
    <property type="match status" value="1"/>
</dbReference>
<dbReference type="RefSeq" id="WP_261404950.1">
    <property type="nucleotide sequence ID" value="NZ_CP081869.1"/>
</dbReference>
<dbReference type="InterPro" id="IPR050469">
    <property type="entry name" value="Diguanylate_Cyclase"/>
</dbReference>
<sequence length="376" mass="38914">MFFSEPDLPTLRLCSLLASVAFALVFLALWRGRASEAHLLHWGVSSVLYVLLLATFEALEGPPPSLLGAALFAVLPLSNALVLSGANLFDGRPAFQGWMALPVTLTALLYAAPLPFAETPEDARAACLKFGTVGLAVSVLSVAAALVFGPQNRPTLGRKIAGCAMGAYAFGYVGSVVVDTLFGAWAERFAIVPHLSDQLLLPVLYLGLLAMPGEHVQRTLRDRASRDPLTGAGNRRALEEALAADPVAPGLGVVLIDIDHFKAINDRDGHGAGDAVLVALAAQAAASAPAAGCRLFRLGGDEFLALLPQTTAARACRFAEEIRGRVAAGGPGVAAFTVSIGVAAVEAGESDLGLAIGRADAALYQAKAAGRNRFAA</sequence>
<dbReference type="InterPro" id="IPR029787">
    <property type="entry name" value="Nucleotide_cyclase"/>
</dbReference>
<evidence type="ECO:0000313" key="6">
    <source>
        <dbReference type="Proteomes" id="UP000825701"/>
    </source>
</evidence>
<feature type="transmembrane region" description="Helical" evidence="3">
    <location>
        <begin position="12"/>
        <end position="30"/>
    </location>
</feature>
<dbReference type="NCBIfam" id="TIGR00254">
    <property type="entry name" value="GGDEF"/>
    <property type="match status" value="1"/>
</dbReference>
<evidence type="ECO:0000256" key="1">
    <source>
        <dbReference type="ARBA" id="ARBA00012528"/>
    </source>
</evidence>
<dbReference type="KEGG" id="cmet:K6K41_09735"/>
<proteinExistence type="predicted"/>
<name>A0A9E6RBD7_9HYPH</name>
<feature type="transmembrane region" description="Helical" evidence="3">
    <location>
        <begin position="98"/>
        <end position="116"/>
    </location>
</feature>
<dbReference type="GO" id="GO:0005886">
    <property type="term" value="C:plasma membrane"/>
    <property type="evidence" value="ECO:0007669"/>
    <property type="project" value="TreeGrafter"/>
</dbReference>
<keyword evidence="6" id="KW-1185">Reference proteome</keyword>
<dbReference type="PANTHER" id="PTHR45138">
    <property type="entry name" value="REGULATORY COMPONENTS OF SENSORY TRANSDUCTION SYSTEM"/>
    <property type="match status" value="1"/>
</dbReference>
<dbReference type="SMART" id="SM00267">
    <property type="entry name" value="GGDEF"/>
    <property type="match status" value="1"/>
</dbReference>
<evidence type="ECO:0000313" key="5">
    <source>
        <dbReference type="EMBL" id="QZO01646.1"/>
    </source>
</evidence>
<dbReference type="Proteomes" id="UP000825701">
    <property type="component" value="Chromosome"/>
</dbReference>
<comment type="catalytic activity">
    <reaction evidence="2">
        <text>2 GTP = 3',3'-c-di-GMP + 2 diphosphate</text>
        <dbReference type="Rhea" id="RHEA:24898"/>
        <dbReference type="ChEBI" id="CHEBI:33019"/>
        <dbReference type="ChEBI" id="CHEBI:37565"/>
        <dbReference type="ChEBI" id="CHEBI:58805"/>
        <dbReference type="EC" id="2.7.7.65"/>
    </reaction>
</comment>
<dbReference type="EC" id="2.7.7.65" evidence="1"/>
<dbReference type="EMBL" id="CP081869">
    <property type="protein sequence ID" value="QZO01646.1"/>
    <property type="molecule type" value="Genomic_DNA"/>
</dbReference>
<dbReference type="AlphaFoldDB" id="A0A9E6RBD7"/>
<protein>
    <recommendedName>
        <fullName evidence="1">diguanylate cyclase</fullName>
        <ecNumber evidence="1">2.7.7.65</ecNumber>
    </recommendedName>
</protein>
<dbReference type="InterPro" id="IPR000160">
    <property type="entry name" value="GGDEF_dom"/>
</dbReference>
<dbReference type="GO" id="GO:0043709">
    <property type="term" value="P:cell adhesion involved in single-species biofilm formation"/>
    <property type="evidence" value="ECO:0007669"/>
    <property type="project" value="TreeGrafter"/>
</dbReference>
<keyword evidence="3" id="KW-0472">Membrane</keyword>